<feature type="non-terminal residue" evidence="2">
    <location>
        <position position="252"/>
    </location>
</feature>
<accession>A0A6J4SC53</accession>
<reference evidence="2" key="1">
    <citation type="submission" date="2020-02" db="EMBL/GenBank/DDBJ databases">
        <authorList>
            <person name="Meier V. D."/>
        </authorList>
    </citation>
    <scope>NUCLEOTIDE SEQUENCE</scope>
    <source>
        <strain evidence="2">AVDCRST_MAG65</strain>
    </source>
</reference>
<protein>
    <submittedName>
        <fullName evidence="2">Uncharacterized protein</fullName>
    </submittedName>
</protein>
<dbReference type="AlphaFoldDB" id="A0A6J4SC53"/>
<feature type="compositionally biased region" description="Low complexity" evidence="1">
    <location>
        <begin position="152"/>
        <end position="167"/>
    </location>
</feature>
<feature type="compositionally biased region" description="Low complexity" evidence="1">
    <location>
        <begin position="1"/>
        <end position="26"/>
    </location>
</feature>
<sequence length="252" mass="26917">GRAGAAAAAARQRLASGQRRLLARALPPAPPPRGRGRRGVPPRRLRARSPRSAGRDVKRRRPAGGPRPPGRRDRRSADGHRRGRRGGSLAARPSPRARGGGPRRSRRPGPPRHANPVDVGPVGRAAVADAVLRLRRGGDAGRRARPERSRRGSGPQRLPRAAARPRGGCAGAGGRARVRLRIGGQGRAVCRAADRGSLRRRRVVGRTAARARCLSCARGHRARATARMVDGRAFVHHAAGAGRPWSGRRRTL</sequence>
<feature type="compositionally biased region" description="Basic residues" evidence="1">
    <location>
        <begin position="101"/>
        <end position="110"/>
    </location>
</feature>
<feature type="non-terminal residue" evidence="2">
    <location>
        <position position="1"/>
    </location>
</feature>
<evidence type="ECO:0000313" key="2">
    <source>
        <dbReference type="EMBL" id="CAA9494962.1"/>
    </source>
</evidence>
<proteinExistence type="predicted"/>
<feature type="region of interest" description="Disordered" evidence="1">
    <location>
        <begin position="1"/>
        <end position="173"/>
    </location>
</feature>
<name>A0A6J4SC53_9ACTN</name>
<feature type="compositionally biased region" description="Basic and acidic residues" evidence="1">
    <location>
        <begin position="136"/>
        <end position="150"/>
    </location>
</feature>
<organism evidence="2">
    <name type="scientific">uncultured Solirubrobacteraceae bacterium</name>
    <dbReference type="NCBI Taxonomy" id="1162706"/>
    <lineage>
        <taxon>Bacteria</taxon>
        <taxon>Bacillati</taxon>
        <taxon>Actinomycetota</taxon>
        <taxon>Thermoleophilia</taxon>
        <taxon>Solirubrobacterales</taxon>
        <taxon>Solirubrobacteraceae</taxon>
        <taxon>environmental samples</taxon>
    </lineage>
</organism>
<dbReference type="EMBL" id="CADCVL010000380">
    <property type="protein sequence ID" value="CAA9494962.1"/>
    <property type="molecule type" value="Genomic_DNA"/>
</dbReference>
<feature type="compositionally biased region" description="Basic residues" evidence="1">
    <location>
        <begin position="34"/>
        <end position="49"/>
    </location>
</feature>
<evidence type="ECO:0000256" key="1">
    <source>
        <dbReference type="SAM" id="MobiDB-lite"/>
    </source>
</evidence>
<gene>
    <name evidence="2" type="ORF">AVDCRST_MAG65-2251</name>
</gene>
<feature type="compositionally biased region" description="Low complexity" evidence="1">
    <location>
        <begin position="87"/>
        <end position="97"/>
    </location>
</feature>